<dbReference type="Proteomes" id="UP000635071">
    <property type="component" value="Unassembled WGS sequence"/>
</dbReference>
<dbReference type="InterPro" id="IPR007939">
    <property type="entry name" value="Cu-R_B_prcur"/>
</dbReference>
<protein>
    <submittedName>
        <fullName evidence="2">Copper resistance protein B</fullName>
    </submittedName>
</protein>
<comment type="caution">
    <text evidence="2">The sequence shown here is derived from an EMBL/GenBank/DDBJ whole genome shotgun (WGS) entry which is preliminary data.</text>
</comment>
<sequence length="329" mass="35095">MIRTATALLLALQAVAGQAQIAVDPHAGHTMPMATAPVAADPRAGHTMPAAPDPHAGHDMSVAKPADDPHAGHNMAAPATVEVIGTAPAPSPPTDHAADAVWGAAAVAPSRAALRREHGGFTGTMILFNLAEYQARKGSDGYRWEGEGWFGSDINRFVVKTEGEGDLRGPLDAAEVQALYSRAIGPWWNLQAGVRHDIRPEPQRTYATLGIEGLAPYWFKASGALFLSNKGEVLGRLEGFYDQRITQRLILQPRGEINLAAQDIAEIGVGAGLSDIEVGLRLRYELAREFAPYVGVEWAGKIGETARLARAAGDQPSAVNYVAGIRFWF</sequence>
<dbReference type="GO" id="GO:0006878">
    <property type="term" value="P:intracellular copper ion homeostasis"/>
    <property type="evidence" value="ECO:0007669"/>
    <property type="project" value="InterPro"/>
</dbReference>
<dbReference type="Pfam" id="PF05275">
    <property type="entry name" value="CopB"/>
    <property type="match status" value="1"/>
</dbReference>
<feature type="chain" id="PRO_5037656413" evidence="1">
    <location>
        <begin position="22"/>
        <end position="329"/>
    </location>
</feature>
<accession>A0A917E871</accession>
<dbReference type="GO" id="GO:0005507">
    <property type="term" value="F:copper ion binding"/>
    <property type="evidence" value="ECO:0007669"/>
    <property type="project" value="InterPro"/>
</dbReference>
<keyword evidence="3" id="KW-1185">Reference proteome</keyword>
<feature type="signal peptide" evidence="1">
    <location>
        <begin position="1"/>
        <end position="21"/>
    </location>
</feature>
<evidence type="ECO:0000313" key="3">
    <source>
        <dbReference type="Proteomes" id="UP000635071"/>
    </source>
</evidence>
<gene>
    <name evidence="2" type="ORF">GCM10011529_19000</name>
</gene>
<dbReference type="GO" id="GO:0009279">
    <property type="term" value="C:cell outer membrane"/>
    <property type="evidence" value="ECO:0007669"/>
    <property type="project" value="InterPro"/>
</dbReference>
<reference evidence="2" key="2">
    <citation type="submission" date="2020-09" db="EMBL/GenBank/DDBJ databases">
        <authorList>
            <person name="Sun Q."/>
            <person name="Zhou Y."/>
        </authorList>
    </citation>
    <scope>NUCLEOTIDE SEQUENCE</scope>
    <source>
        <strain evidence="2">CGMCC 1.15519</strain>
    </source>
</reference>
<evidence type="ECO:0000256" key="1">
    <source>
        <dbReference type="SAM" id="SignalP"/>
    </source>
</evidence>
<evidence type="ECO:0000313" key="2">
    <source>
        <dbReference type="EMBL" id="GGE12829.1"/>
    </source>
</evidence>
<dbReference type="RefSeq" id="WP_188762724.1">
    <property type="nucleotide sequence ID" value="NZ_BMJM01000006.1"/>
</dbReference>
<proteinExistence type="predicted"/>
<organism evidence="2 3">
    <name type="scientific">Sandarakinorhabdus glacialis</name>
    <dbReference type="NCBI Taxonomy" id="1614636"/>
    <lineage>
        <taxon>Bacteria</taxon>
        <taxon>Pseudomonadati</taxon>
        <taxon>Pseudomonadota</taxon>
        <taxon>Alphaproteobacteria</taxon>
        <taxon>Sphingomonadales</taxon>
        <taxon>Sphingosinicellaceae</taxon>
        <taxon>Sandarakinorhabdus</taxon>
    </lineage>
</organism>
<dbReference type="AlphaFoldDB" id="A0A917E871"/>
<dbReference type="EMBL" id="BMJM01000006">
    <property type="protein sequence ID" value="GGE12829.1"/>
    <property type="molecule type" value="Genomic_DNA"/>
</dbReference>
<name>A0A917E871_9SPHN</name>
<keyword evidence="1" id="KW-0732">Signal</keyword>
<reference evidence="2" key="1">
    <citation type="journal article" date="2014" name="Int. J. Syst. Evol. Microbiol.">
        <title>Complete genome sequence of Corynebacterium casei LMG S-19264T (=DSM 44701T), isolated from a smear-ripened cheese.</title>
        <authorList>
            <consortium name="US DOE Joint Genome Institute (JGI-PGF)"/>
            <person name="Walter F."/>
            <person name="Albersmeier A."/>
            <person name="Kalinowski J."/>
            <person name="Ruckert C."/>
        </authorList>
    </citation>
    <scope>NUCLEOTIDE SEQUENCE</scope>
    <source>
        <strain evidence="2">CGMCC 1.15519</strain>
    </source>
</reference>